<protein>
    <submittedName>
        <fullName evidence="1">Uncharacterized protein</fullName>
    </submittedName>
</protein>
<proteinExistence type="predicted"/>
<accession>A0A8D8TLX0</accession>
<dbReference type="EMBL" id="HBUF01300402">
    <property type="protein sequence ID" value="CAG6690925.1"/>
    <property type="molecule type" value="Transcribed_RNA"/>
</dbReference>
<organism evidence="1">
    <name type="scientific">Cacopsylla melanoneura</name>
    <dbReference type="NCBI Taxonomy" id="428564"/>
    <lineage>
        <taxon>Eukaryota</taxon>
        <taxon>Metazoa</taxon>
        <taxon>Ecdysozoa</taxon>
        <taxon>Arthropoda</taxon>
        <taxon>Hexapoda</taxon>
        <taxon>Insecta</taxon>
        <taxon>Pterygota</taxon>
        <taxon>Neoptera</taxon>
        <taxon>Paraneoptera</taxon>
        <taxon>Hemiptera</taxon>
        <taxon>Sternorrhyncha</taxon>
        <taxon>Psylloidea</taxon>
        <taxon>Psyllidae</taxon>
        <taxon>Psyllinae</taxon>
        <taxon>Cacopsylla</taxon>
    </lineage>
</organism>
<dbReference type="AlphaFoldDB" id="A0A8D8TLX0"/>
<name>A0A8D8TLX0_9HEMI</name>
<evidence type="ECO:0000313" key="1">
    <source>
        <dbReference type="EMBL" id="CAG6690925.1"/>
    </source>
</evidence>
<reference evidence="1" key="1">
    <citation type="submission" date="2021-05" db="EMBL/GenBank/DDBJ databases">
        <authorList>
            <person name="Alioto T."/>
            <person name="Alioto T."/>
            <person name="Gomez Garrido J."/>
        </authorList>
    </citation>
    <scope>NUCLEOTIDE SEQUENCE</scope>
</reference>
<sequence>MFFIFMFPAPPLARLFPYECNPYPTWHDIILPMDPGTILLYYFLDLGTIFSNQIDVLLQHIDVFILHIYGHSTFYPAHIDYNEHSIYSCILSLPMDVIFCNALIDVVLQPIIALDFILQPIDLHLSYRIYHRGRT</sequence>